<dbReference type="AlphaFoldDB" id="A0A2B4R584"/>
<dbReference type="SUPFAM" id="SSF56059">
    <property type="entry name" value="Glutathione synthetase ATP-binding domain-like"/>
    <property type="match status" value="1"/>
</dbReference>
<dbReference type="InterPro" id="IPR011054">
    <property type="entry name" value="Rudment_hybrid_motif"/>
</dbReference>
<dbReference type="FunFam" id="3.10.50.40:FF:000006">
    <property type="entry name" value="Peptidyl-prolyl cis-trans isomerase"/>
    <property type="match status" value="1"/>
</dbReference>
<keyword evidence="5 10" id="KW-0067">ATP-binding</keyword>
<organism evidence="14 15">
    <name type="scientific">Stylophora pistillata</name>
    <name type="common">Smooth cauliflower coral</name>
    <dbReference type="NCBI Taxonomy" id="50429"/>
    <lineage>
        <taxon>Eukaryota</taxon>
        <taxon>Metazoa</taxon>
        <taxon>Cnidaria</taxon>
        <taxon>Anthozoa</taxon>
        <taxon>Hexacorallia</taxon>
        <taxon>Scleractinia</taxon>
        <taxon>Astrocoeniina</taxon>
        <taxon>Pocilloporidae</taxon>
        <taxon>Stylophora</taxon>
    </lineage>
</organism>
<keyword evidence="8" id="KW-0092">Biotin</keyword>
<dbReference type="GO" id="GO:0003755">
    <property type="term" value="F:peptidyl-prolyl cis-trans isomerase activity"/>
    <property type="evidence" value="ECO:0007669"/>
    <property type="project" value="UniProtKB-KW"/>
</dbReference>
<keyword evidence="4 10" id="KW-0547">Nucleotide-binding</keyword>
<dbReference type="EC" id="5.2.1.8" evidence="2 9"/>
<dbReference type="InterPro" id="IPR005482">
    <property type="entry name" value="Biotin_COase_C"/>
</dbReference>
<dbReference type="PROSITE" id="PS00866">
    <property type="entry name" value="CPSASE_1"/>
    <property type="match status" value="1"/>
</dbReference>
<keyword evidence="7 9" id="KW-0413">Isomerase</keyword>
<dbReference type="OrthoDB" id="1902587at2759"/>
<keyword evidence="15" id="KW-1185">Reference proteome</keyword>
<evidence type="ECO:0000256" key="2">
    <source>
        <dbReference type="ARBA" id="ARBA00013194"/>
    </source>
</evidence>
<evidence type="ECO:0000313" key="14">
    <source>
        <dbReference type="EMBL" id="PFX11382.1"/>
    </source>
</evidence>
<evidence type="ECO:0000256" key="1">
    <source>
        <dbReference type="ARBA" id="ARBA00000971"/>
    </source>
</evidence>
<dbReference type="InterPro" id="IPR005479">
    <property type="entry name" value="CPAse_ATP-bd"/>
</dbReference>
<sequence length="407" mass="44691">MVREHGLKFIGPSPEHIQLMGDKITAKDAVQKLGIPVVPGSDGPVTDIESAVQIAEEMGYPVIVKAASGGGGKGMQVCHNTEELREKIPLAQTEAKINFGNDQVFVEKYLMKPRHIEIQVLGDSFGNAVHLGERDCSLQRRHQKVWEEATSPAVTEEKRHKLGEIVRKAVAEMGYEGAGTFEFLYENDEFYFIEMNTRIQVEHTITEMVTDVDLVREQIRVAQGEKLSFSQKDVQFRGHAIECRINAEHPETFAPSPGKITGYHAPGGIGVRVDSHLYAGSTLSKGGQAYVRNKTHHNGFWVQYEDLEVGQGDTPETGNTVVVNYTGWLKDNNEKFDSSVDRGEPFSFPIGLGYVIKGWDEGVATMKVGGKRRLTIPSDLGYGAVGAGAAIPPNATLVFDVELLGVQ</sequence>
<evidence type="ECO:0000256" key="5">
    <source>
        <dbReference type="ARBA" id="ARBA00022840"/>
    </source>
</evidence>
<gene>
    <name evidence="14" type="primary">accC</name>
    <name evidence="14" type="ORF">AWC38_SpisGene24921</name>
</gene>
<dbReference type="Gene3D" id="3.10.50.40">
    <property type="match status" value="1"/>
</dbReference>
<comment type="catalytic activity">
    <reaction evidence="1 9">
        <text>[protein]-peptidylproline (omega=180) = [protein]-peptidylproline (omega=0)</text>
        <dbReference type="Rhea" id="RHEA:16237"/>
        <dbReference type="Rhea" id="RHEA-COMP:10747"/>
        <dbReference type="Rhea" id="RHEA-COMP:10748"/>
        <dbReference type="ChEBI" id="CHEBI:83833"/>
        <dbReference type="ChEBI" id="CHEBI:83834"/>
        <dbReference type="EC" id="5.2.1.8"/>
    </reaction>
</comment>
<feature type="domain" description="ATP-grasp" evidence="12">
    <location>
        <begin position="27"/>
        <end position="223"/>
    </location>
</feature>
<dbReference type="InterPro" id="IPR051602">
    <property type="entry name" value="ACC_Biotin_Carboxylase"/>
</dbReference>
<evidence type="ECO:0000256" key="4">
    <source>
        <dbReference type="ARBA" id="ARBA00022741"/>
    </source>
</evidence>
<comment type="caution">
    <text evidence="14">The sequence shown here is derived from an EMBL/GenBank/DDBJ whole genome shotgun (WGS) entry which is preliminary data.</text>
</comment>
<evidence type="ECO:0000256" key="10">
    <source>
        <dbReference type="PROSITE-ProRule" id="PRU00409"/>
    </source>
</evidence>
<keyword evidence="6 9" id="KW-0697">Rotamase</keyword>
<proteinExistence type="predicted"/>
<evidence type="ECO:0000259" key="12">
    <source>
        <dbReference type="PROSITE" id="PS50975"/>
    </source>
</evidence>
<dbReference type="GO" id="GO:0016874">
    <property type="term" value="F:ligase activity"/>
    <property type="evidence" value="ECO:0007669"/>
    <property type="project" value="UniProtKB-KW"/>
</dbReference>
<dbReference type="InterPro" id="IPR011761">
    <property type="entry name" value="ATP-grasp"/>
</dbReference>
<feature type="domain" description="PPIase FKBP-type" evidence="11">
    <location>
        <begin position="318"/>
        <end position="407"/>
    </location>
</feature>
<evidence type="ECO:0000256" key="7">
    <source>
        <dbReference type="ARBA" id="ARBA00023235"/>
    </source>
</evidence>
<evidence type="ECO:0000256" key="6">
    <source>
        <dbReference type="ARBA" id="ARBA00023110"/>
    </source>
</evidence>
<dbReference type="InterPro" id="IPR011764">
    <property type="entry name" value="Biotin_carboxylation_dom"/>
</dbReference>
<dbReference type="PROSITE" id="PS50979">
    <property type="entry name" value="BC"/>
    <property type="match status" value="1"/>
</dbReference>
<reference evidence="15" key="1">
    <citation type="journal article" date="2017" name="bioRxiv">
        <title>Comparative analysis of the genomes of Stylophora pistillata and Acropora digitifera provides evidence for extensive differences between species of corals.</title>
        <authorList>
            <person name="Voolstra C.R."/>
            <person name="Li Y."/>
            <person name="Liew Y.J."/>
            <person name="Baumgarten S."/>
            <person name="Zoccola D."/>
            <person name="Flot J.-F."/>
            <person name="Tambutte S."/>
            <person name="Allemand D."/>
            <person name="Aranda M."/>
        </authorList>
    </citation>
    <scope>NUCLEOTIDE SEQUENCE [LARGE SCALE GENOMIC DNA]</scope>
</reference>
<evidence type="ECO:0000259" key="11">
    <source>
        <dbReference type="PROSITE" id="PS50059"/>
    </source>
</evidence>
<keyword evidence="3" id="KW-0436">Ligase</keyword>
<dbReference type="EMBL" id="LSMT01002667">
    <property type="protein sequence ID" value="PFX11382.1"/>
    <property type="molecule type" value="Genomic_DNA"/>
</dbReference>
<dbReference type="Pfam" id="PF02785">
    <property type="entry name" value="Biotin_carb_C"/>
    <property type="match status" value="1"/>
</dbReference>
<evidence type="ECO:0000256" key="9">
    <source>
        <dbReference type="PROSITE-ProRule" id="PRU00277"/>
    </source>
</evidence>
<dbReference type="Gene3D" id="3.30.470.20">
    <property type="entry name" value="ATP-grasp fold, B domain"/>
    <property type="match status" value="1"/>
</dbReference>
<dbReference type="GO" id="GO:0046872">
    <property type="term" value="F:metal ion binding"/>
    <property type="evidence" value="ECO:0007669"/>
    <property type="project" value="InterPro"/>
</dbReference>
<dbReference type="InterPro" id="IPR013815">
    <property type="entry name" value="ATP_grasp_subdomain_1"/>
</dbReference>
<dbReference type="PANTHER" id="PTHR48095">
    <property type="entry name" value="PYRUVATE CARBOXYLASE SUBUNIT A"/>
    <property type="match status" value="1"/>
</dbReference>
<dbReference type="GO" id="GO:0005524">
    <property type="term" value="F:ATP binding"/>
    <property type="evidence" value="ECO:0007669"/>
    <property type="project" value="UniProtKB-UniRule"/>
</dbReference>
<evidence type="ECO:0000259" key="13">
    <source>
        <dbReference type="PROSITE" id="PS50979"/>
    </source>
</evidence>
<dbReference type="Pfam" id="PF02786">
    <property type="entry name" value="CPSase_L_D2"/>
    <property type="match status" value="1"/>
</dbReference>
<dbReference type="FunFam" id="3.30.1490.20:FF:000018">
    <property type="entry name" value="Biotin carboxylase"/>
    <property type="match status" value="1"/>
</dbReference>
<dbReference type="PROSITE" id="PS00867">
    <property type="entry name" value="CPSASE_2"/>
    <property type="match status" value="1"/>
</dbReference>
<dbReference type="PROSITE" id="PS50975">
    <property type="entry name" value="ATP_GRASP"/>
    <property type="match status" value="1"/>
</dbReference>
<dbReference type="STRING" id="50429.A0A2B4R584"/>
<dbReference type="SUPFAM" id="SSF54534">
    <property type="entry name" value="FKBP-like"/>
    <property type="match status" value="1"/>
</dbReference>
<accession>A0A2B4R584</accession>
<evidence type="ECO:0000256" key="3">
    <source>
        <dbReference type="ARBA" id="ARBA00022598"/>
    </source>
</evidence>
<evidence type="ECO:0000313" key="15">
    <source>
        <dbReference type="Proteomes" id="UP000225706"/>
    </source>
</evidence>
<protein>
    <recommendedName>
        <fullName evidence="2 9">peptidylprolyl isomerase</fullName>
        <ecNumber evidence="2 9">5.2.1.8</ecNumber>
    </recommendedName>
</protein>
<dbReference type="InterPro" id="IPR046357">
    <property type="entry name" value="PPIase_dom_sf"/>
</dbReference>
<name>A0A2B4R584_STYPI</name>
<dbReference type="PROSITE" id="PS50059">
    <property type="entry name" value="FKBP_PPIASE"/>
    <property type="match status" value="1"/>
</dbReference>
<feature type="domain" description="Biotin carboxylation" evidence="13">
    <location>
        <begin position="1"/>
        <end position="360"/>
    </location>
</feature>
<dbReference type="Pfam" id="PF00254">
    <property type="entry name" value="FKBP_C"/>
    <property type="match status" value="1"/>
</dbReference>
<dbReference type="PANTHER" id="PTHR48095:SF2">
    <property type="entry name" value="BIOTIN CARBOXYLASE, CHLOROPLASTIC"/>
    <property type="match status" value="1"/>
</dbReference>
<dbReference type="Proteomes" id="UP000225706">
    <property type="component" value="Unassembled WGS sequence"/>
</dbReference>
<dbReference type="InterPro" id="IPR001179">
    <property type="entry name" value="PPIase_FKBP_dom"/>
</dbReference>
<dbReference type="SUPFAM" id="SSF51246">
    <property type="entry name" value="Rudiment single hybrid motif"/>
    <property type="match status" value="1"/>
</dbReference>
<evidence type="ECO:0000256" key="8">
    <source>
        <dbReference type="ARBA" id="ARBA00023267"/>
    </source>
</evidence>
<dbReference type="Gene3D" id="3.30.1490.20">
    <property type="entry name" value="ATP-grasp fold, A domain"/>
    <property type="match status" value="1"/>
</dbReference>
<dbReference type="SMART" id="SM00878">
    <property type="entry name" value="Biotin_carb_C"/>
    <property type="match status" value="1"/>
</dbReference>